<keyword evidence="10" id="KW-1185">Reference proteome</keyword>
<comment type="caution">
    <text evidence="9">The sequence shown here is derived from an EMBL/GenBank/DDBJ whole genome shotgun (WGS) entry which is preliminary data.</text>
</comment>
<keyword evidence="6" id="KW-0350">Heme biosynthesis</keyword>
<evidence type="ECO:0000256" key="4">
    <source>
        <dbReference type="ARBA" id="ARBA00012869"/>
    </source>
</evidence>
<evidence type="ECO:0000256" key="3">
    <source>
        <dbReference type="ARBA" id="ARBA00011738"/>
    </source>
</evidence>
<dbReference type="EC" id="1.3.3.3" evidence="4"/>
<evidence type="ECO:0000256" key="8">
    <source>
        <dbReference type="SAM" id="MobiDB-lite"/>
    </source>
</evidence>
<name>A0ABV7D959_9PROT</name>
<sequence>MDTETKKQITAKWFEKLRDDICASFEAIESDNTGPMAGREAGRFERKQWQRTNQDDGSEGGGGTMSIMRGGRVFEKVGVNISTVHGTFTEEFAKTIPGADTDPRFFATGISLVAHMNSPKVPAVHMNTRYLVTTKDWFGGGADLNAPLPNSYDTARFHSAFKECCDRHDSAYYPKFKAWCDEYFYIPHRNRARGEGGIFYDRHNSGNWDADFALTQDVGKTFNEIYSALVREHMNESWTPFEREKQLEYRGYYAEFNLVYDRGTTFGLKTGGNVEAILMSLPPEAKWP</sequence>
<dbReference type="PANTHER" id="PTHR10755">
    <property type="entry name" value="COPROPORPHYRINOGEN III OXIDASE, MITOCHONDRIAL"/>
    <property type="match status" value="1"/>
</dbReference>
<keyword evidence="7" id="KW-0627">Porphyrin biosynthesis</keyword>
<dbReference type="PIRSF" id="PIRSF000166">
    <property type="entry name" value="Coproporphyri_ox"/>
    <property type="match status" value="1"/>
</dbReference>
<gene>
    <name evidence="9" type="primary">hemF</name>
    <name evidence="9" type="ORF">ACFOKA_16120</name>
</gene>
<comment type="subunit">
    <text evidence="3">Homodimer.</text>
</comment>
<dbReference type="Pfam" id="PF01218">
    <property type="entry name" value="Coprogen_oxidas"/>
    <property type="match status" value="1"/>
</dbReference>
<comment type="pathway">
    <text evidence="1">Porphyrin-containing compound metabolism; protoporphyrin-IX biosynthesis; protoporphyrinogen-IX from coproporphyrinogen-III (O2 route): step 1/1.</text>
</comment>
<evidence type="ECO:0000256" key="2">
    <source>
        <dbReference type="ARBA" id="ARBA00010644"/>
    </source>
</evidence>
<dbReference type="EMBL" id="JBHRSL010000027">
    <property type="protein sequence ID" value="MFC3053425.1"/>
    <property type="molecule type" value="Genomic_DNA"/>
</dbReference>
<evidence type="ECO:0000256" key="7">
    <source>
        <dbReference type="ARBA" id="ARBA00023244"/>
    </source>
</evidence>
<evidence type="ECO:0000256" key="6">
    <source>
        <dbReference type="ARBA" id="ARBA00023133"/>
    </source>
</evidence>
<evidence type="ECO:0000313" key="9">
    <source>
        <dbReference type="EMBL" id="MFC3053425.1"/>
    </source>
</evidence>
<dbReference type="InterPro" id="IPR001260">
    <property type="entry name" value="Coprogen_oxidase_aer"/>
</dbReference>
<reference evidence="10" key="1">
    <citation type="journal article" date="2019" name="Int. J. Syst. Evol. Microbiol.">
        <title>The Global Catalogue of Microorganisms (GCM) 10K type strain sequencing project: providing services to taxonomists for standard genome sequencing and annotation.</title>
        <authorList>
            <consortium name="The Broad Institute Genomics Platform"/>
            <consortium name="The Broad Institute Genome Sequencing Center for Infectious Disease"/>
            <person name="Wu L."/>
            <person name="Ma J."/>
        </authorList>
    </citation>
    <scope>NUCLEOTIDE SEQUENCE [LARGE SCALE GENOMIC DNA]</scope>
    <source>
        <strain evidence="10">KCTC 62164</strain>
    </source>
</reference>
<dbReference type="Proteomes" id="UP001595444">
    <property type="component" value="Unassembled WGS sequence"/>
</dbReference>
<dbReference type="PANTHER" id="PTHR10755:SF0">
    <property type="entry name" value="OXYGEN-DEPENDENT COPROPORPHYRINOGEN-III OXIDASE, MITOCHONDRIAL"/>
    <property type="match status" value="1"/>
</dbReference>
<feature type="region of interest" description="Disordered" evidence="8">
    <location>
        <begin position="31"/>
        <end position="65"/>
    </location>
</feature>
<keyword evidence="5 9" id="KW-0560">Oxidoreductase</keyword>
<dbReference type="GO" id="GO:0004109">
    <property type="term" value="F:coproporphyrinogen oxidase activity"/>
    <property type="evidence" value="ECO:0007669"/>
    <property type="project" value="UniProtKB-EC"/>
</dbReference>
<dbReference type="Gene3D" id="3.40.1500.10">
    <property type="entry name" value="Coproporphyrinogen III oxidase, aerobic"/>
    <property type="match status" value="1"/>
</dbReference>
<evidence type="ECO:0000256" key="5">
    <source>
        <dbReference type="ARBA" id="ARBA00023002"/>
    </source>
</evidence>
<organism evidence="9 10">
    <name type="scientific">Kordiimonas pumila</name>
    <dbReference type="NCBI Taxonomy" id="2161677"/>
    <lineage>
        <taxon>Bacteria</taxon>
        <taxon>Pseudomonadati</taxon>
        <taxon>Pseudomonadota</taxon>
        <taxon>Alphaproteobacteria</taxon>
        <taxon>Kordiimonadales</taxon>
        <taxon>Kordiimonadaceae</taxon>
        <taxon>Kordiimonas</taxon>
    </lineage>
</organism>
<dbReference type="SUPFAM" id="SSF102886">
    <property type="entry name" value="Coproporphyrinogen III oxidase"/>
    <property type="match status" value="1"/>
</dbReference>
<protein>
    <recommendedName>
        <fullName evidence="4">coproporphyrinogen oxidase</fullName>
        <ecNumber evidence="4">1.3.3.3</ecNumber>
    </recommendedName>
</protein>
<accession>A0ABV7D959</accession>
<evidence type="ECO:0000313" key="10">
    <source>
        <dbReference type="Proteomes" id="UP001595444"/>
    </source>
</evidence>
<proteinExistence type="inferred from homology"/>
<dbReference type="RefSeq" id="WP_194215621.1">
    <property type="nucleotide sequence ID" value="NZ_CP061205.1"/>
</dbReference>
<dbReference type="PRINTS" id="PR00073">
    <property type="entry name" value="COPRGNOXDASE"/>
</dbReference>
<comment type="similarity">
    <text evidence="2">Belongs to the aerobic coproporphyrinogen-III oxidase family.</text>
</comment>
<evidence type="ECO:0000256" key="1">
    <source>
        <dbReference type="ARBA" id="ARBA00005168"/>
    </source>
</evidence>
<dbReference type="InterPro" id="IPR036406">
    <property type="entry name" value="Coprogen_oxidase_aer_sf"/>
</dbReference>
<dbReference type="NCBIfam" id="NF003727">
    <property type="entry name" value="PRK05330.1"/>
    <property type="match status" value="1"/>
</dbReference>